<dbReference type="EMBL" id="CAJNNW010032668">
    <property type="protein sequence ID" value="CAE8714695.1"/>
    <property type="molecule type" value="Genomic_DNA"/>
</dbReference>
<dbReference type="PANTHER" id="PTHR12682:SF11">
    <property type="entry name" value="PROTEIN ARCHEASE"/>
    <property type="match status" value="1"/>
</dbReference>
<gene>
    <name evidence="8" type="ORF">PGLA2088_LOCUS38142</name>
</gene>
<dbReference type="PANTHER" id="PTHR12682">
    <property type="entry name" value="ARCHEASE"/>
    <property type="match status" value="1"/>
</dbReference>
<dbReference type="Pfam" id="PF01951">
    <property type="entry name" value="Archease"/>
    <property type="match status" value="1"/>
</dbReference>
<dbReference type="GO" id="GO:0046872">
    <property type="term" value="F:metal ion binding"/>
    <property type="evidence" value="ECO:0007669"/>
    <property type="project" value="UniProtKB-KW"/>
</dbReference>
<evidence type="ECO:0000313" key="9">
    <source>
        <dbReference type="Proteomes" id="UP000626109"/>
    </source>
</evidence>
<sequence>MAAEPLVPHWLEAHYPGRKWQSLRSCALRLGADGGAGLELEAYEFGYLVDLVDEKPGQDPALKPGSVVVAIGGLPLLGLGGENAIKEVFGAGFRDGAELLLLDAEELRRATVERDSQEECPCAELPDGGNAPPEASSERASSVPDDEATEHGSVVQVSLRSSRWLEDLTDDERQAFVRDLGLFAEKMGVRTELHCTENALVLAGIPEEVSVARAELEELLRFYGLRPRATQDQEVTVLEVDGMLMNSMPARNRRRRKAPEAGLADLEAIDTRDRGWEHPSEDSNLAGPTGEELRQYEYMDHTADVILHSWGRTLEEAFAQACVSFFSYMTELDTVDLKTSVQVEATGHDITDLLYHLLDEFLFSFGTEFVICRRVEILELDPVGLRVRARGHGEKFDLKKHPQGTEIKAITMHQMKVLTPDTLTTEEGTVPRISSSMEGGSVREGFPFECYVLVDIWEAARSWQPVQRNGTETSR</sequence>
<evidence type="ECO:0000256" key="4">
    <source>
        <dbReference type="ARBA" id="ARBA00022837"/>
    </source>
</evidence>
<dbReference type="AlphaFoldDB" id="A0A813KTI0"/>
<evidence type="ECO:0000256" key="5">
    <source>
        <dbReference type="ARBA" id="ARBA00071898"/>
    </source>
</evidence>
<dbReference type="GO" id="GO:0006388">
    <property type="term" value="P:tRNA splicing, via endonucleolytic cleavage and ligation"/>
    <property type="evidence" value="ECO:0007669"/>
    <property type="project" value="TreeGrafter"/>
</dbReference>
<keyword evidence="3" id="KW-0479">Metal-binding</keyword>
<dbReference type="InterPro" id="IPR023572">
    <property type="entry name" value="Archease_dom"/>
</dbReference>
<name>A0A813KTI0_POLGL</name>
<dbReference type="Gene3D" id="3.55.10.10">
    <property type="entry name" value="Archease domain"/>
    <property type="match status" value="1"/>
</dbReference>
<evidence type="ECO:0000256" key="2">
    <source>
        <dbReference type="ARBA" id="ARBA00022694"/>
    </source>
</evidence>
<dbReference type="Proteomes" id="UP000626109">
    <property type="component" value="Unassembled WGS sequence"/>
</dbReference>
<comment type="similarity">
    <text evidence="1">Belongs to the archease family.</text>
</comment>
<keyword evidence="4" id="KW-0106">Calcium</keyword>
<evidence type="ECO:0000256" key="3">
    <source>
        <dbReference type="ARBA" id="ARBA00022723"/>
    </source>
</evidence>
<dbReference type="InterPro" id="IPR002804">
    <property type="entry name" value="Archease"/>
</dbReference>
<dbReference type="InterPro" id="IPR036820">
    <property type="entry name" value="Archease_dom_sf"/>
</dbReference>
<proteinExistence type="inferred from homology"/>
<feature type="domain" description="Archease" evidence="7">
    <location>
        <begin position="296"/>
        <end position="420"/>
    </location>
</feature>
<organism evidence="8 9">
    <name type="scientific">Polarella glacialis</name>
    <name type="common">Dinoflagellate</name>
    <dbReference type="NCBI Taxonomy" id="89957"/>
    <lineage>
        <taxon>Eukaryota</taxon>
        <taxon>Sar</taxon>
        <taxon>Alveolata</taxon>
        <taxon>Dinophyceae</taxon>
        <taxon>Suessiales</taxon>
        <taxon>Suessiaceae</taxon>
        <taxon>Polarella</taxon>
    </lineage>
</organism>
<accession>A0A813KTI0</accession>
<evidence type="ECO:0000256" key="6">
    <source>
        <dbReference type="SAM" id="MobiDB-lite"/>
    </source>
</evidence>
<comment type="caution">
    <text evidence="8">The sequence shown here is derived from an EMBL/GenBank/DDBJ whole genome shotgun (WGS) entry which is preliminary data.</text>
</comment>
<feature type="compositionally biased region" description="Low complexity" evidence="6">
    <location>
        <begin position="131"/>
        <end position="142"/>
    </location>
</feature>
<evidence type="ECO:0000256" key="1">
    <source>
        <dbReference type="ARBA" id="ARBA00007963"/>
    </source>
</evidence>
<dbReference type="SUPFAM" id="SSF69819">
    <property type="entry name" value="MTH1598-like"/>
    <property type="match status" value="1"/>
</dbReference>
<dbReference type="GO" id="GO:0072669">
    <property type="term" value="C:tRNA-splicing ligase complex"/>
    <property type="evidence" value="ECO:0007669"/>
    <property type="project" value="TreeGrafter"/>
</dbReference>
<reference evidence="8" key="1">
    <citation type="submission" date="2021-02" db="EMBL/GenBank/DDBJ databases">
        <authorList>
            <person name="Dougan E. K."/>
            <person name="Rhodes N."/>
            <person name="Thang M."/>
            <person name="Chan C."/>
        </authorList>
    </citation>
    <scope>NUCLEOTIDE SEQUENCE</scope>
</reference>
<evidence type="ECO:0000313" key="8">
    <source>
        <dbReference type="EMBL" id="CAE8714695.1"/>
    </source>
</evidence>
<evidence type="ECO:0000259" key="7">
    <source>
        <dbReference type="Pfam" id="PF01951"/>
    </source>
</evidence>
<feature type="region of interest" description="Disordered" evidence="6">
    <location>
        <begin position="112"/>
        <end position="153"/>
    </location>
</feature>
<keyword evidence="2" id="KW-0819">tRNA processing</keyword>
<protein>
    <recommendedName>
        <fullName evidence="5">Protein archease-like</fullName>
    </recommendedName>
</protein>
<dbReference type="FunFam" id="3.55.10.10:FF:000002">
    <property type="entry name" value="Archease, putative"/>
    <property type="match status" value="1"/>
</dbReference>